<sequence length="324" mass="36383">MSGAKPPAPRASVDPTPLRLLEPQATDVNSDGERFVVVSFDFDFDSGRPADVYDTFTGRRTSLPAGCGLTGIVEQTTTLTAGRALLLCDEPSQYVVYDLASESVLAALPLVVEVDGTRYDDPRYETLGRRWVRASVGCPGFVSCATLYYDFTTGEARVLRYAEHRELRSRREFYDLDAPGLPLRRVCRGSIAYDEYVRHYRPPWYVGGGGLRRCRDGRLLVAFSKLDHVTADLTAVGLAWGTTVQNLSRRPSPFVNYYAPARRRLWRWKLPRRGERAAYGTAVVTRCELFALTSLSFEERGGEPTAFRVHRARMPGPRDARCQR</sequence>
<gene>
    <name evidence="1" type="ORF">R7226_05720</name>
</gene>
<evidence type="ECO:0000313" key="2">
    <source>
        <dbReference type="Proteomes" id="UP001284601"/>
    </source>
</evidence>
<evidence type="ECO:0000313" key="1">
    <source>
        <dbReference type="EMBL" id="MDW5593821.1"/>
    </source>
</evidence>
<organism evidence="1 2">
    <name type="scientific">Conexibacter stalactiti</name>
    <dbReference type="NCBI Taxonomy" id="1940611"/>
    <lineage>
        <taxon>Bacteria</taxon>
        <taxon>Bacillati</taxon>
        <taxon>Actinomycetota</taxon>
        <taxon>Thermoleophilia</taxon>
        <taxon>Solirubrobacterales</taxon>
        <taxon>Conexibacteraceae</taxon>
        <taxon>Conexibacter</taxon>
    </lineage>
</organism>
<dbReference type="EMBL" id="JAWSTH010000009">
    <property type="protein sequence ID" value="MDW5593821.1"/>
    <property type="molecule type" value="Genomic_DNA"/>
</dbReference>
<dbReference type="RefSeq" id="WP_318596080.1">
    <property type="nucleotide sequence ID" value="NZ_JAWSTH010000009.1"/>
</dbReference>
<keyword evidence="2" id="KW-1185">Reference proteome</keyword>
<comment type="caution">
    <text evidence="1">The sequence shown here is derived from an EMBL/GenBank/DDBJ whole genome shotgun (WGS) entry which is preliminary data.</text>
</comment>
<dbReference type="Proteomes" id="UP001284601">
    <property type="component" value="Unassembled WGS sequence"/>
</dbReference>
<name>A0ABU4HKH5_9ACTN</name>
<accession>A0ABU4HKH5</accession>
<reference evidence="2" key="1">
    <citation type="submission" date="2023-07" db="EMBL/GenBank/DDBJ databases">
        <title>Conexibacter stalactiti sp. nov., isolated from stalactites in a lava cave and emended description of the genus Conexibacter.</title>
        <authorList>
            <person name="Lee S.D."/>
        </authorList>
    </citation>
    <scope>NUCLEOTIDE SEQUENCE [LARGE SCALE GENOMIC DNA]</scope>
    <source>
        <strain evidence="2">KCTC 39840</strain>
    </source>
</reference>
<protein>
    <submittedName>
        <fullName evidence="1">Uncharacterized protein</fullName>
    </submittedName>
</protein>
<proteinExistence type="predicted"/>